<dbReference type="Pfam" id="PF01473">
    <property type="entry name" value="Choline_bind_1"/>
    <property type="match status" value="1"/>
</dbReference>
<feature type="chain" id="PRO_5013015479" evidence="4">
    <location>
        <begin position="30"/>
        <end position="422"/>
    </location>
</feature>
<keyword evidence="6" id="KW-0645">Protease</keyword>
<keyword evidence="4" id="KW-0732">Signal</keyword>
<feature type="compositionally biased region" description="Polar residues" evidence="3">
    <location>
        <begin position="274"/>
        <end position="292"/>
    </location>
</feature>
<dbReference type="Proteomes" id="UP000220840">
    <property type="component" value="Unassembled WGS sequence"/>
</dbReference>
<feature type="region of interest" description="Disordered" evidence="3">
    <location>
        <begin position="145"/>
        <end position="292"/>
    </location>
</feature>
<protein>
    <submittedName>
        <fullName evidence="6">Serine protease</fullName>
    </submittedName>
</protein>
<sequence length="422" mass="44754">MKRSFILKSISGVAIAATIIASNPLGVSAQGNISTSQGNEITQTTNEVSSTNGFAKNNGRLCYKENGKVKTGWIKSRGKWYFADSKGVIQTGVIKIDGKTYYFNKSGVMQTGRVRINGTTYRFAKNGQAVGNKIPNASKEFDCNGNLISNGDNGTTETPDNNGGSNGDNGTTETPDNNGGSNGDNGTTETPDNNGGSNGDNGTTETPDNNGGSNGDNGTTETPDNNGGSNGDNGTTETPDNNGGSNGDNGTTETPGNNAGSNGNNGSTTPDNNQNDNGSVNVSGLPTLPTNYSTTIQSSAEQKILELMNEKRVAAGLKPLTMDNTLLDVARYKSNHMIQYNYFSHTNPDGTNWTNWLKTLGYKYTATAENIAYNSYDPVELFNQWWNSSGHRQNMMNPNYTKVGIGVLKGNGKYMGTQTFSN</sequence>
<dbReference type="STRING" id="137838.GCA_001458595_03879"/>
<feature type="repeat" description="Cell wall-binding" evidence="2">
    <location>
        <begin position="90"/>
        <end position="109"/>
    </location>
</feature>
<dbReference type="PANTHER" id="PTHR31157:SF1">
    <property type="entry name" value="SCP DOMAIN-CONTAINING PROTEIN"/>
    <property type="match status" value="1"/>
</dbReference>
<evidence type="ECO:0000256" key="1">
    <source>
        <dbReference type="ARBA" id="ARBA00022737"/>
    </source>
</evidence>
<dbReference type="SUPFAM" id="SSF55797">
    <property type="entry name" value="PR-1-like"/>
    <property type="match status" value="1"/>
</dbReference>
<proteinExistence type="predicted"/>
<dbReference type="GO" id="GO:0006508">
    <property type="term" value="P:proteolysis"/>
    <property type="evidence" value="ECO:0007669"/>
    <property type="project" value="UniProtKB-KW"/>
</dbReference>
<dbReference type="Pfam" id="PF00188">
    <property type="entry name" value="CAP"/>
    <property type="match status" value="1"/>
</dbReference>
<evidence type="ECO:0000313" key="7">
    <source>
        <dbReference type="Proteomes" id="UP000220840"/>
    </source>
</evidence>
<evidence type="ECO:0000256" key="3">
    <source>
        <dbReference type="SAM" id="MobiDB-lite"/>
    </source>
</evidence>
<reference evidence="6 7" key="1">
    <citation type="submission" date="2017-10" db="EMBL/GenBank/DDBJ databases">
        <title>Effective Description of Clostridium neonatale sp. nov. linked to necrotizing enterocolitis in neonates and a clarification of species assignable to the genus Clostridium (Prazmowski 1880) emend. Lawson and Rainey 2016.</title>
        <authorList>
            <person name="Bernard K."/>
            <person name="Burdz T."/>
            <person name="Wiebe D."/>
            <person name="Balcewich B."/>
            <person name="Alfa M."/>
            <person name="Bernier A.-M."/>
        </authorList>
    </citation>
    <scope>NUCLEOTIDE SEQUENCE [LARGE SCALE GENOMIC DNA]</scope>
    <source>
        <strain evidence="6 7">LCDC99A005</strain>
    </source>
</reference>
<feature type="signal peptide" evidence="4">
    <location>
        <begin position="1"/>
        <end position="29"/>
    </location>
</feature>
<dbReference type="Gene3D" id="2.10.270.10">
    <property type="entry name" value="Cholin Binding"/>
    <property type="match status" value="1"/>
</dbReference>
<dbReference type="InterPro" id="IPR035940">
    <property type="entry name" value="CAP_sf"/>
</dbReference>
<evidence type="ECO:0000259" key="5">
    <source>
        <dbReference type="Pfam" id="PF00188"/>
    </source>
</evidence>
<organism evidence="6 7">
    <name type="scientific">Clostridium neonatale</name>
    <dbReference type="NCBI Taxonomy" id="137838"/>
    <lineage>
        <taxon>Bacteria</taxon>
        <taxon>Bacillati</taxon>
        <taxon>Bacillota</taxon>
        <taxon>Clostridia</taxon>
        <taxon>Eubacteriales</taxon>
        <taxon>Clostridiaceae</taxon>
        <taxon>Clostridium</taxon>
    </lineage>
</organism>
<name>A0A2A7MKZ9_9CLOT</name>
<comment type="caution">
    <text evidence="6">The sequence shown here is derived from an EMBL/GenBank/DDBJ whole genome shotgun (WGS) entry which is preliminary data.</text>
</comment>
<dbReference type="PANTHER" id="PTHR31157">
    <property type="entry name" value="SCP DOMAIN-CONTAINING PROTEIN"/>
    <property type="match status" value="1"/>
</dbReference>
<dbReference type="InterPro" id="IPR014044">
    <property type="entry name" value="CAP_dom"/>
</dbReference>
<dbReference type="CDD" id="cd05379">
    <property type="entry name" value="CAP_bacterial"/>
    <property type="match status" value="1"/>
</dbReference>
<dbReference type="InterPro" id="IPR018337">
    <property type="entry name" value="Cell_wall/Cho-bd_repeat"/>
</dbReference>
<keyword evidence="1" id="KW-0677">Repeat</keyword>
<gene>
    <name evidence="6" type="ORF">CQ394_11935</name>
</gene>
<evidence type="ECO:0000256" key="4">
    <source>
        <dbReference type="SAM" id="SignalP"/>
    </source>
</evidence>
<feature type="domain" description="SCP" evidence="5">
    <location>
        <begin position="305"/>
        <end position="414"/>
    </location>
</feature>
<dbReference type="PROSITE" id="PS51170">
    <property type="entry name" value="CW"/>
    <property type="match status" value="1"/>
</dbReference>
<feature type="compositionally biased region" description="Polar residues" evidence="3">
    <location>
        <begin position="146"/>
        <end position="159"/>
    </location>
</feature>
<dbReference type="RefSeq" id="WP_097919249.1">
    <property type="nucleotide sequence ID" value="NZ_PDCI01000007.1"/>
</dbReference>
<dbReference type="GO" id="GO:0008233">
    <property type="term" value="F:peptidase activity"/>
    <property type="evidence" value="ECO:0007669"/>
    <property type="project" value="UniProtKB-KW"/>
</dbReference>
<keyword evidence="6" id="KW-0378">Hydrolase</keyword>
<dbReference type="SUPFAM" id="SSF69360">
    <property type="entry name" value="Cell wall binding repeat"/>
    <property type="match status" value="1"/>
</dbReference>
<dbReference type="AlphaFoldDB" id="A0A2A7MKZ9"/>
<dbReference type="Gene3D" id="3.40.33.10">
    <property type="entry name" value="CAP"/>
    <property type="match status" value="1"/>
</dbReference>
<dbReference type="Pfam" id="PF19127">
    <property type="entry name" value="Choline_bind_3"/>
    <property type="match status" value="1"/>
</dbReference>
<keyword evidence="7" id="KW-1185">Reference proteome</keyword>
<evidence type="ECO:0000256" key="2">
    <source>
        <dbReference type="PROSITE-ProRule" id="PRU00591"/>
    </source>
</evidence>
<dbReference type="EMBL" id="PDCJ01000001">
    <property type="protein sequence ID" value="PEG32366.1"/>
    <property type="molecule type" value="Genomic_DNA"/>
</dbReference>
<accession>A0A2A7MKZ9</accession>
<evidence type="ECO:0000313" key="6">
    <source>
        <dbReference type="EMBL" id="PEG32366.1"/>
    </source>
</evidence>
<feature type="compositionally biased region" description="Low complexity" evidence="3">
    <location>
        <begin position="240"/>
        <end position="273"/>
    </location>
</feature>